<evidence type="ECO:0000256" key="3">
    <source>
        <dbReference type="ARBA" id="ARBA00022737"/>
    </source>
</evidence>
<name>A0ABR1G0T0_AURAN</name>
<reference evidence="8 9" key="1">
    <citation type="submission" date="2024-03" db="EMBL/GenBank/DDBJ databases">
        <title>Aureococcus anophagefferens CCMP1851 and Kratosvirus quantuckense: Draft genome of a second virus-susceptible host strain in the model system.</title>
        <authorList>
            <person name="Chase E."/>
            <person name="Truchon A.R."/>
            <person name="Schepens W."/>
            <person name="Wilhelm S.W."/>
        </authorList>
    </citation>
    <scope>NUCLEOTIDE SEQUENCE [LARGE SCALE GENOMIC DNA]</scope>
    <source>
        <strain evidence="8 9">CCMP1851</strain>
    </source>
</reference>
<dbReference type="SMART" id="SM00382">
    <property type="entry name" value="AAA"/>
    <property type="match status" value="2"/>
</dbReference>
<evidence type="ECO:0000256" key="5">
    <source>
        <dbReference type="ARBA" id="ARBA00022840"/>
    </source>
</evidence>
<evidence type="ECO:0000256" key="2">
    <source>
        <dbReference type="ARBA" id="ARBA00022490"/>
    </source>
</evidence>
<dbReference type="EMBL" id="JBBJCI010000147">
    <property type="protein sequence ID" value="KAK7242133.1"/>
    <property type="molecule type" value="Genomic_DNA"/>
</dbReference>
<organism evidence="8 9">
    <name type="scientific">Aureococcus anophagefferens</name>
    <name type="common">Harmful bloom alga</name>
    <dbReference type="NCBI Taxonomy" id="44056"/>
    <lineage>
        <taxon>Eukaryota</taxon>
        <taxon>Sar</taxon>
        <taxon>Stramenopiles</taxon>
        <taxon>Ochrophyta</taxon>
        <taxon>Pelagophyceae</taxon>
        <taxon>Pelagomonadales</taxon>
        <taxon>Pelagomonadaceae</taxon>
        <taxon>Aureococcus</taxon>
    </lineage>
</organism>
<feature type="domain" description="ABC transporter" evidence="7">
    <location>
        <begin position="106"/>
        <end position="327"/>
    </location>
</feature>
<dbReference type="PANTHER" id="PTHR19211:SF127">
    <property type="entry name" value="ABC TRANSPORTER DOMAIN-CONTAINING PROTEIN"/>
    <property type="match status" value="1"/>
</dbReference>
<dbReference type="InterPro" id="IPR027417">
    <property type="entry name" value="P-loop_NTPase"/>
</dbReference>
<feature type="region of interest" description="Disordered" evidence="6">
    <location>
        <begin position="694"/>
        <end position="733"/>
    </location>
</feature>
<dbReference type="InterPro" id="IPR047038">
    <property type="entry name" value="eEF3_chromodomain-like_sf"/>
</dbReference>
<dbReference type="SUPFAM" id="SSF52540">
    <property type="entry name" value="P-loop containing nucleoside triphosphate hydrolases"/>
    <property type="match status" value="2"/>
</dbReference>
<dbReference type="Proteomes" id="UP001363151">
    <property type="component" value="Unassembled WGS sequence"/>
</dbReference>
<protein>
    <submittedName>
        <fullName evidence="8">ATPase</fullName>
    </submittedName>
</protein>
<proteinExistence type="predicted"/>
<feature type="domain" description="ABC transporter" evidence="7">
    <location>
        <begin position="327"/>
        <end position="677"/>
    </location>
</feature>
<evidence type="ECO:0000256" key="6">
    <source>
        <dbReference type="SAM" id="MobiDB-lite"/>
    </source>
</evidence>
<dbReference type="InterPro" id="IPR050611">
    <property type="entry name" value="ABCF"/>
</dbReference>
<dbReference type="Gene3D" id="3.40.50.300">
    <property type="entry name" value="P-loop containing nucleotide triphosphate hydrolases"/>
    <property type="match status" value="2"/>
</dbReference>
<evidence type="ECO:0000313" key="8">
    <source>
        <dbReference type="EMBL" id="KAK7242133.1"/>
    </source>
</evidence>
<dbReference type="PROSITE" id="PS00211">
    <property type="entry name" value="ABC_TRANSPORTER_1"/>
    <property type="match status" value="1"/>
</dbReference>
<dbReference type="InterPro" id="IPR003439">
    <property type="entry name" value="ABC_transporter-like_ATP-bd"/>
</dbReference>
<keyword evidence="5" id="KW-0067">ATP-binding</keyword>
<dbReference type="PANTHER" id="PTHR19211">
    <property type="entry name" value="ATP-BINDING TRANSPORT PROTEIN-RELATED"/>
    <property type="match status" value="1"/>
</dbReference>
<feature type="compositionally biased region" description="Basic and acidic residues" evidence="6">
    <location>
        <begin position="694"/>
        <end position="728"/>
    </location>
</feature>
<sequence length="968" mass="107000">MSMNAIPEPVQPASLELVLADYIKAEGVEVAETYKPILAYVSNLASNQCIAETFHMFEWEKTCQAYLEPIMDAEKAAVVTKKFMDESEKRVPKRDVVLDIPEGEGEILCNVEFKLAYGGKILLNTTHFHVRRGRIYGLLGHNGCGKSTLMRAISSGQLAGFPGAEELMKLRACFVDHDIDGSDANTPTIDFCLQEPILAPLGREKIHAKLLEMEFTEELIEKPICNLSGGWKMKLALARAVLLNADLLLLDEPTNHLGVQKQAWLCDFLTGPACAHVTTLVVSHDSKFLNKVLTDVIHYENMRLKRYTGNLDQFVEKCPMAKAYFSIHDTEMKFTFPVPGPLEGVKSKTKAIIQAKNISFTRRGVACIGPNGAGKSTLIKGLVGETKPDAGSPEIYRHQNCRVATPSRSTHAFHHIEQHLEMSPAEYIQWRFSGGLDKEQQAMEAAQMTDEEKAKLKQNFVIIFEKMEPLKAGQKPPPTDIQNGIFPDCVRQIKQLVVLESNGFFKLMKAIDDKIAAEAGNVKPLTTGCIQKHLDDFGLMEEFGTYGKMKNLSGGQKVKCVIGASMWFCPHLVILDEPTNYLDRDFARALSRAIKDFEGGVLMISHNAEFFGDIAPEIWEIPGDQKVHISGAEWMEAVRARELAEQKMKKKAAPTQEEDKFDALGNKIETETKAADVDRDMIKLMTKKLKGLKERLKKGDASEKEAAKAEKEAQKKLNKKEKAPADKKKASKKKQIFFAPPLDRAPFGAPLRFDGAGALLEAGDGEASRPCRGAGRLDLAPDVFEPLQRLHGAVAGRALRRGKLLQSWEGKGKDVRSRGFAFLPASLAKWGRERLERAGLSFHAAGETGDAYVLSEDARNFCDHGVLCLPPDGRRARAGPRRARSRESLNLRFGLHSQHKGAQLSAYREVYHQFDLDYKPPKAPKAPKPRTAPSRAQGRRAPPTPATSRASPASPQSNVPGAPGTGAQ</sequence>
<accession>A0ABR1G0T0</accession>
<dbReference type="InterPro" id="IPR003593">
    <property type="entry name" value="AAA+_ATPase"/>
</dbReference>
<dbReference type="Pfam" id="PF00005">
    <property type="entry name" value="ABC_tran"/>
    <property type="match status" value="3"/>
</dbReference>
<feature type="region of interest" description="Disordered" evidence="6">
    <location>
        <begin position="918"/>
        <end position="968"/>
    </location>
</feature>
<dbReference type="PROSITE" id="PS50893">
    <property type="entry name" value="ABC_TRANSPORTER_2"/>
    <property type="match status" value="2"/>
</dbReference>
<keyword evidence="9" id="KW-1185">Reference proteome</keyword>
<keyword evidence="3" id="KW-0677">Repeat</keyword>
<gene>
    <name evidence="8" type="ORF">SO694_00155031</name>
</gene>
<evidence type="ECO:0000256" key="4">
    <source>
        <dbReference type="ARBA" id="ARBA00022741"/>
    </source>
</evidence>
<evidence type="ECO:0000259" key="7">
    <source>
        <dbReference type="PROSITE" id="PS50893"/>
    </source>
</evidence>
<comment type="caution">
    <text evidence="8">The sequence shown here is derived from an EMBL/GenBank/DDBJ whole genome shotgun (WGS) entry which is preliminary data.</text>
</comment>
<dbReference type="InterPro" id="IPR017871">
    <property type="entry name" value="ABC_transporter-like_CS"/>
</dbReference>
<evidence type="ECO:0000256" key="1">
    <source>
        <dbReference type="ARBA" id="ARBA00004496"/>
    </source>
</evidence>
<evidence type="ECO:0000313" key="9">
    <source>
        <dbReference type="Proteomes" id="UP001363151"/>
    </source>
</evidence>
<feature type="region of interest" description="Disordered" evidence="6">
    <location>
        <begin position="872"/>
        <end position="894"/>
    </location>
</feature>
<feature type="compositionally biased region" description="Low complexity" evidence="6">
    <location>
        <begin position="929"/>
        <end position="955"/>
    </location>
</feature>
<comment type="subcellular location">
    <subcellularLocation>
        <location evidence="1">Cytoplasm</location>
    </subcellularLocation>
</comment>
<dbReference type="Gene3D" id="2.40.50.990">
    <property type="match status" value="1"/>
</dbReference>
<keyword evidence="2" id="KW-0963">Cytoplasm</keyword>
<keyword evidence="4" id="KW-0547">Nucleotide-binding</keyword>